<evidence type="ECO:0000313" key="2">
    <source>
        <dbReference type="Proteomes" id="UP000245634"/>
    </source>
</evidence>
<name>A0A316D4J0_9BACL</name>
<protein>
    <submittedName>
        <fullName evidence="1">Uncharacterized protein</fullName>
    </submittedName>
</protein>
<accession>A0A316D4J0</accession>
<dbReference type="EMBL" id="QGGL01000017">
    <property type="protein sequence ID" value="PWK07486.1"/>
    <property type="molecule type" value="Genomic_DNA"/>
</dbReference>
<dbReference type="RefSeq" id="WP_109690646.1">
    <property type="nucleotide sequence ID" value="NZ_QGGL01000017.1"/>
</dbReference>
<dbReference type="Proteomes" id="UP000245634">
    <property type="component" value="Unassembled WGS sequence"/>
</dbReference>
<evidence type="ECO:0000313" key="1">
    <source>
        <dbReference type="EMBL" id="PWK07486.1"/>
    </source>
</evidence>
<dbReference type="AlphaFoldDB" id="A0A316D4J0"/>
<comment type="caution">
    <text evidence="1">The sequence shown here is derived from an EMBL/GenBank/DDBJ whole genome shotgun (WGS) entry which is preliminary data.</text>
</comment>
<proteinExistence type="predicted"/>
<gene>
    <name evidence="1" type="ORF">C7459_11785</name>
</gene>
<sequence length="75" mass="8505">MIKVVVIDGESEFEDISYGEMSPADAKAFVDLIREYGYMLKKEFDRKFENAFFNIGDSLLEIYVCPPDDVVNGGL</sequence>
<keyword evidence="2" id="KW-1185">Reference proteome</keyword>
<reference evidence="1 2" key="1">
    <citation type="submission" date="2018-05" db="EMBL/GenBank/DDBJ databases">
        <title>Genomic Encyclopedia of Type Strains, Phase IV (KMG-IV): sequencing the most valuable type-strain genomes for metagenomic binning, comparative biology and taxonomic classification.</title>
        <authorList>
            <person name="Goeker M."/>
        </authorList>
    </citation>
    <scope>NUCLEOTIDE SEQUENCE [LARGE SCALE GENOMIC DNA]</scope>
    <source>
        <strain evidence="1 2">DSM 18773</strain>
    </source>
</reference>
<organism evidence="1 2">
    <name type="scientific">Tumebacillus permanentifrigoris</name>
    <dbReference type="NCBI Taxonomy" id="378543"/>
    <lineage>
        <taxon>Bacteria</taxon>
        <taxon>Bacillati</taxon>
        <taxon>Bacillota</taxon>
        <taxon>Bacilli</taxon>
        <taxon>Bacillales</taxon>
        <taxon>Alicyclobacillaceae</taxon>
        <taxon>Tumebacillus</taxon>
    </lineage>
</organism>